<evidence type="ECO:0000256" key="3">
    <source>
        <dbReference type="ARBA" id="ARBA00023002"/>
    </source>
</evidence>
<comment type="caution">
    <text evidence="5">The sequence shown here is derived from an EMBL/GenBank/DDBJ whole genome shotgun (WGS) entry which is preliminary data.</text>
</comment>
<keyword evidence="3" id="KW-0560">Oxidoreductase</keyword>
<keyword evidence="2" id="KW-0274">FAD</keyword>
<dbReference type="Gene3D" id="1.20.140.10">
    <property type="entry name" value="Butyryl-CoA Dehydrogenase, subunit A, domain 3"/>
    <property type="match status" value="1"/>
</dbReference>
<keyword evidence="1" id="KW-0285">Flavoprotein</keyword>
<evidence type="ECO:0000256" key="1">
    <source>
        <dbReference type="ARBA" id="ARBA00022630"/>
    </source>
</evidence>
<dbReference type="AlphaFoldDB" id="A0A3E0H215"/>
<dbReference type="SUPFAM" id="SSF47203">
    <property type="entry name" value="Acyl-CoA dehydrogenase C-terminal domain-like"/>
    <property type="match status" value="1"/>
</dbReference>
<dbReference type="Proteomes" id="UP000256269">
    <property type="component" value="Unassembled WGS sequence"/>
</dbReference>
<reference evidence="5 6" key="1">
    <citation type="submission" date="2018-08" db="EMBL/GenBank/DDBJ databases">
        <title>Genomic Encyclopedia of Archaeal and Bacterial Type Strains, Phase II (KMG-II): from individual species to whole genera.</title>
        <authorList>
            <person name="Goeker M."/>
        </authorList>
    </citation>
    <scope>NUCLEOTIDE SEQUENCE [LARGE SCALE GENOMIC DNA]</scope>
    <source>
        <strain evidence="5 6">DSM 45791</strain>
    </source>
</reference>
<dbReference type="RefSeq" id="WP_116179608.1">
    <property type="nucleotide sequence ID" value="NZ_CP144375.1"/>
</dbReference>
<organism evidence="5 6">
    <name type="scientific">Kutzneria buriramensis</name>
    <dbReference type="NCBI Taxonomy" id="1045776"/>
    <lineage>
        <taxon>Bacteria</taxon>
        <taxon>Bacillati</taxon>
        <taxon>Actinomycetota</taxon>
        <taxon>Actinomycetes</taxon>
        <taxon>Pseudonocardiales</taxon>
        <taxon>Pseudonocardiaceae</taxon>
        <taxon>Kutzneria</taxon>
    </lineage>
</organism>
<dbReference type="EMBL" id="QUNO01000016">
    <property type="protein sequence ID" value="REH36323.1"/>
    <property type="molecule type" value="Genomic_DNA"/>
</dbReference>
<accession>A0A3E0H215</accession>
<evidence type="ECO:0000256" key="2">
    <source>
        <dbReference type="ARBA" id="ARBA00022827"/>
    </source>
</evidence>
<sequence length="267" mass="29296">MKFTLSEEQRDFAQALRDALKRSASWETLLALGVHEVESAPDLVVAFLELGRAAVPGPIVESFAVLREPRSTLAWPPHVPYVVDNADQVYAIVDDTKHRASIVEERTSVDPSRRLFTYDIGETVGPIDAEAFERGVLACSAQLVGLGRALIDRSRDYALQRSQFGKPIGSFQAVKHQLADAHVALELAEPLVFGAAVTMSRQDVSAARIAAGKAAYQAMRTALQVHGAIGYTAEFELSRWLLKVRALVTAWGTESWHRERLMATLCG</sequence>
<proteinExistence type="predicted"/>
<gene>
    <name evidence="5" type="ORF">BCF44_116192</name>
</gene>
<keyword evidence="6" id="KW-1185">Reference proteome</keyword>
<name>A0A3E0H215_9PSEU</name>
<feature type="domain" description="Acyl-CoA dehydrogenase/oxidase C-terminal" evidence="4">
    <location>
        <begin position="130"/>
        <end position="263"/>
    </location>
</feature>
<evidence type="ECO:0000259" key="4">
    <source>
        <dbReference type="Pfam" id="PF00441"/>
    </source>
</evidence>
<dbReference type="InterPro" id="IPR009075">
    <property type="entry name" value="AcylCo_DH/oxidase_C"/>
</dbReference>
<evidence type="ECO:0000313" key="5">
    <source>
        <dbReference type="EMBL" id="REH36323.1"/>
    </source>
</evidence>
<dbReference type="OrthoDB" id="8677713at2"/>
<dbReference type="Pfam" id="PF00441">
    <property type="entry name" value="Acyl-CoA_dh_1"/>
    <property type="match status" value="1"/>
</dbReference>
<dbReference type="PANTHER" id="PTHR43884">
    <property type="entry name" value="ACYL-COA DEHYDROGENASE"/>
    <property type="match status" value="1"/>
</dbReference>
<dbReference type="PANTHER" id="PTHR43884:SF20">
    <property type="entry name" value="ACYL-COA DEHYDROGENASE FADE28"/>
    <property type="match status" value="1"/>
</dbReference>
<evidence type="ECO:0000313" key="6">
    <source>
        <dbReference type="Proteomes" id="UP000256269"/>
    </source>
</evidence>
<dbReference type="InterPro" id="IPR036250">
    <property type="entry name" value="AcylCo_DH-like_C"/>
</dbReference>
<dbReference type="GO" id="GO:0003995">
    <property type="term" value="F:acyl-CoA dehydrogenase activity"/>
    <property type="evidence" value="ECO:0007669"/>
    <property type="project" value="TreeGrafter"/>
</dbReference>
<protein>
    <submittedName>
        <fullName evidence="5">Acyl-CoA dehydrogenase-like protein</fullName>
    </submittedName>
</protein>